<protein>
    <submittedName>
        <fullName evidence="1">Uncharacterized protein</fullName>
    </submittedName>
</protein>
<sequence>MELLSMRIIYAAKFLKKSERKEPKFTDVAVIMKDVVCQFFESLDNAKKAIEALNGAVIGSKECFVGKAMKKVEQEKKKQRGLVIPLMGNYHGMHMNVSVAKSKEECVDT</sequence>
<organism evidence="1 2">
    <name type="scientific">Smallanthus sonchifolius</name>
    <dbReference type="NCBI Taxonomy" id="185202"/>
    <lineage>
        <taxon>Eukaryota</taxon>
        <taxon>Viridiplantae</taxon>
        <taxon>Streptophyta</taxon>
        <taxon>Embryophyta</taxon>
        <taxon>Tracheophyta</taxon>
        <taxon>Spermatophyta</taxon>
        <taxon>Magnoliopsida</taxon>
        <taxon>eudicotyledons</taxon>
        <taxon>Gunneridae</taxon>
        <taxon>Pentapetalae</taxon>
        <taxon>asterids</taxon>
        <taxon>campanulids</taxon>
        <taxon>Asterales</taxon>
        <taxon>Asteraceae</taxon>
        <taxon>Asteroideae</taxon>
        <taxon>Heliantheae alliance</taxon>
        <taxon>Millerieae</taxon>
        <taxon>Smallanthus</taxon>
    </lineage>
</organism>
<comment type="caution">
    <text evidence="1">The sequence shown here is derived from an EMBL/GenBank/DDBJ whole genome shotgun (WGS) entry which is preliminary data.</text>
</comment>
<proteinExistence type="predicted"/>
<dbReference type="Proteomes" id="UP001056120">
    <property type="component" value="Linkage Group LG01"/>
</dbReference>
<dbReference type="EMBL" id="CM042018">
    <property type="protein sequence ID" value="KAI3829405.1"/>
    <property type="molecule type" value="Genomic_DNA"/>
</dbReference>
<name>A0ACB9KB15_9ASTR</name>
<evidence type="ECO:0000313" key="1">
    <source>
        <dbReference type="EMBL" id="KAI3829405.1"/>
    </source>
</evidence>
<evidence type="ECO:0000313" key="2">
    <source>
        <dbReference type="Proteomes" id="UP001056120"/>
    </source>
</evidence>
<keyword evidence="2" id="KW-1185">Reference proteome</keyword>
<reference evidence="1 2" key="2">
    <citation type="journal article" date="2022" name="Mol. Ecol. Resour.">
        <title>The genomes of chicory, endive, great burdock and yacon provide insights into Asteraceae paleo-polyploidization history and plant inulin production.</title>
        <authorList>
            <person name="Fan W."/>
            <person name="Wang S."/>
            <person name="Wang H."/>
            <person name="Wang A."/>
            <person name="Jiang F."/>
            <person name="Liu H."/>
            <person name="Zhao H."/>
            <person name="Xu D."/>
            <person name="Zhang Y."/>
        </authorList>
    </citation>
    <scope>NUCLEOTIDE SEQUENCE [LARGE SCALE GENOMIC DNA]</scope>
    <source>
        <strain evidence="2">cv. Yunnan</strain>
        <tissue evidence="1">Leaves</tissue>
    </source>
</reference>
<gene>
    <name evidence="1" type="ORF">L1987_03528</name>
</gene>
<reference evidence="2" key="1">
    <citation type="journal article" date="2022" name="Mol. Ecol. Resour.">
        <title>The genomes of chicory, endive, great burdock and yacon provide insights into Asteraceae palaeo-polyploidization history and plant inulin production.</title>
        <authorList>
            <person name="Fan W."/>
            <person name="Wang S."/>
            <person name="Wang H."/>
            <person name="Wang A."/>
            <person name="Jiang F."/>
            <person name="Liu H."/>
            <person name="Zhao H."/>
            <person name="Xu D."/>
            <person name="Zhang Y."/>
        </authorList>
    </citation>
    <scope>NUCLEOTIDE SEQUENCE [LARGE SCALE GENOMIC DNA]</scope>
    <source>
        <strain evidence="2">cv. Yunnan</strain>
    </source>
</reference>
<accession>A0ACB9KB15</accession>